<evidence type="ECO:0000313" key="3">
    <source>
        <dbReference type="Proteomes" id="UP000310066"/>
    </source>
</evidence>
<evidence type="ECO:0000256" key="1">
    <source>
        <dbReference type="SAM" id="MobiDB-lite"/>
    </source>
</evidence>
<accession>A0A4U0UMF9</accession>
<organism evidence="2 3">
    <name type="scientific">Friedmanniomyces endolithicus</name>
    <dbReference type="NCBI Taxonomy" id="329885"/>
    <lineage>
        <taxon>Eukaryota</taxon>
        <taxon>Fungi</taxon>
        <taxon>Dikarya</taxon>
        <taxon>Ascomycota</taxon>
        <taxon>Pezizomycotina</taxon>
        <taxon>Dothideomycetes</taxon>
        <taxon>Dothideomycetidae</taxon>
        <taxon>Mycosphaerellales</taxon>
        <taxon>Teratosphaeriaceae</taxon>
        <taxon>Friedmanniomyces</taxon>
    </lineage>
</organism>
<sequence length="96" mass="11191">MSDSMSTGNDVDENAALPERELNKGPVDRTPARDQSTHDPTFHVGEEVLATWYSRSFLERVVAIVRSYHIRDGVRYYVLQRQDIFERAERDINHTR</sequence>
<dbReference type="EMBL" id="NAJP01000064">
    <property type="protein sequence ID" value="TKA35975.1"/>
    <property type="molecule type" value="Genomic_DNA"/>
</dbReference>
<reference evidence="2 3" key="1">
    <citation type="submission" date="2017-03" db="EMBL/GenBank/DDBJ databases">
        <title>Genomes of endolithic fungi from Antarctica.</title>
        <authorList>
            <person name="Coleine C."/>
            <person name="Masonjones S."/>
            <person name="Stajich J.E."/>
        </authorList>
    </citation>
    <scope>NUCLEOTIDE SEQUENCE [LARGE SCALE GENOMIC DNA]</scope>
    <source>
        <strain evidence="2 3">CCFEE 5311</strain>
    </source>
</reference>
<dbReference type="OrthoDB" id="10272441at2759"/>
<gene>
    <name evidence="2" type="ORF">B0A54_12199</name>
</gene>
<comment type="caution">
    <text evidence="2">The sequence shown here is derived from an EMBL/GenBank/DDBJ whole genome shotgun (WGS) entry which is preliminary data.</text>
</comment>
<feature type="compositionally biased region" description="Basic and acidic residues" evidence="1">
    <location>
        <begin position="18"/>
        <end position="41"/>
    </location>
</feature>
<dbReference type="Proteomes" id="UP000310066">
    <property type="component" value="Unassembled WGS sequence"/>
</dbReference>
<dbReference type="AlphaFoldDB" id="A0A4U0UMF9"/>
<proteinExistence type="predicted"/>
<feature type="region of interest" description="Disordered" evidence="1">
    <location>
        <begin position="1"/>
        <end position="41"/>
    </location>
</feature>
<protein>
    <submittedName>
        <fullName evidence="2">Uncharacterized protein</fullName>
    </submittedName>
</protein>
<name>A0A4U0UMF9_9PEZI</name>
<evidence type="ECO:0000313" key="2">
    <source>
        <dbReference type="EMBL" id="TKA35975.1"/>
    </source>
</evidence>